<reference evidence="2 3" key="1">
    <citation type="submission" date="2019-03" db="EMBL/GenBank/DDBJ databases">
        <title>Genomic Encyclopedia of Type Strains, Phase IV (KMG-IV): sequencing the most valuable type-strain genomes for metagenomic binning, comparative biology and taxonomic classification.</title>
        <authorList>
            <person name="Goeker M."/>
        </authorList>
    </citation>
    <scope>NUCLEOTIDE SEQUENCE [LARGE SCALE GENOMIC DNA]</scope>
    <source>
        <strain evidence="2 3">DSM 45934</strain>
    </source>
</reference>
<sequence>MAEHPYQRLDETVHQRVRLGILSVLAMRGASFTELRDALDQPDGSLSRHLGVLAEAALITIEKTFQDRKPRTLLAITSQGRASLWDEFDTMREVAAFAGYPHRVTFSIDAQWRPFVLSAVPPGFSLEVEQPITVESDRVHGVLHPDFEVRGGYRRRWVRDGASVDVVFLELDDPSVPTAVLDGLGSTVDVPDLPAARARQAENESRIWFGRDRFLIRIFATGPNADEVAKDVAHRQHETMDSLFATASTGASLPSSSAGFSS</sequence>
<dbReference type="InterPro" id="IPR027395">
    <property type="entry name" value="WH_DNA-bd_dom"/>
</dbReference>
<dbReference type="AlphaFoldDB" id="A0A4R2JLB2"/>
<protein>
    <submittedName>
        <fullName evidence="2">Winged helix DNA-binding protein</fullName>
    </submittedName>
</protein>
<feature type="domain" description="Winged helix DNA-binding" evidence="1">
    <location>
        <begin position="17"/>
        <end position="93"/>
    </location>
</feature>
<evidence type="ECO:0000313" key="3">
    <source>
        <dbReference type="Proteomes" id="UP000295680"/>
    </source>
</evidence>
<dbReference type="InterPro" id="IPR036388">
    <property type="entry name" value="WH-like_DNA-bd_sf"/>
</dbReference>
<dbReference type="OrthoDB" id="4952043at2"/>
<gene>
    <name evidence="2" type="ORF">EV192_103402</name>
</gene>
<accession>A0A4R2JLB2</accession>
<keyword evidence="2" id="KW-0238">DNA-binding</keyword>
<dbReference type="Pfam" id="PF13601">
    <property type="entry name" value="HTH_34"/>
    <property type="match status" value="1"/>
</dbReference>
<dbReference type="PANTHER" id="PTHR37318">
    <property type="entry name" value="BSL7504 PROTEIN"/>
    <property type="match status" value="1"/>
</dbReference>
<evidence type="ECO:0000259" key="1">
    <source>
        <dbReference type="Pfam" id="PF13601"/>
    </source>
</evidence>
<dbReference type="Gene3D" id="1.10.10.10">
    <property type="entry name" value="Winged helix-like DNA-binding domain superfamily/Winged helix DNA-binding domain"/>
    <property type="match status" value="1"/>
</dbReference>
<keyword evidence="3" id="KW-1185">Reference proteome</keyword>
<dbReference type="RefSeq" id="WP_132116086.1">
    <property type="nucleotide sequence ID" value="NZ_SLWS01000003.1"/>
</dbReference>
<evidence type="ECO:0000313" key="2">
    <source>
        <dbReference type="EMBL" id="TCO60821.1"/>
    </source>
</evidence>
<dbReference type="GO" id="GO:0003677">
    <property type="term" value="F:DNA binding"/>
    <property type="evidence" value="ECO:0007669"/>
    <property type="project" value="UniProtKB-KW"/>
</dbReference>
<dbReference type="EMBL" id="SLWS01000003">
    <property type="protein sequence ID" value="TCO60821.1"/>
    <property type="molecule type" value="Genomic_DNA"/>
</dbReference>
<organism evidence="2 3">
    <name type="scientific">Actinocrispum wychmicini</name>
    <dbReference type="NCBI Taxonomy" id="1213861"/>
    <lineage>
        <taxon>Bacteria</taxon>
        <taxon>Bacillati</taxon>
        <taxon>Actinomycetota</taxon>
        <taxon>Actinomycetes</taxon>
        <taxon>Pseudonocardiales</taxon>
        <taxon>Pseudonocardiaceae</taxon>
        <taxon>Actinocrispum</taxon>
    </lineage>
</organism>
<dbReference type="InterPro" id="IPR036390">
    <property type="entry name" value="WH_DNA-bd_sf"/>
</dbReference>
<dbReference type="PANTHER" id="PTHR37318:SF1">
    <property type="entry name" value="BSL7504 PROTEIN"/>
    <property type="match status" value="1"/>
</dbReference>
<dbReference type="SUPFAM" id="SSF46785">
    <property type="entry name" value="Winged helix' DNA-binding domain"/>
    <property type="match status" value="1"/>
</dbReference>
<dbReference type="InterPro" id="IPR011991">
    <property type="entry name" value="ArsR-like_HTH"/>
</dbReference>
<comment type="caution">
    <text evidence="2">The sequence shown here is derived from an EMBL/GenBank/DDBJ whole genome shotgun (WGS) entry which is preliminary data.</text>
</comment>
<proteinExistence type="predicted"/>
<dbReference type="CDD" id="cd00090">
    <property type="entry name" value="HTH_ARSR"/>
    <property type="match status" value="1"/>
</dbReference>
<name>A0A4R2JLB2_9PSEU</name>
<dbReference type="Proteomes" id="UP000295680">
    <property type="component" value="Unassembled WGS sequence"/>
</dbReference>